<organism evidence="1 2">
    <name type="scientific">Cetraspora pellucida</name>
    <dbReference type="NCBI Taxonomy" id="1433469"/>
    <lineage>
        <taxon>Eukaryota</taxon>
        <taxon>Fungi</taxon>
        <taxon>Fungi incertae sedis</taxon>
        <taxon>Mucoromycota</taxon>
        <taxon>Glomeromycotina</taxon>
        <taxon>Glomeromycetes</taxon>
        <taxon>Diversisporales</taxon>
        <taxon>Gigasporaceae</taxon>
        <taxon>Cetraspora</taxon>
    </lineage>
</organism>
<accession>A0A9N9II19</accession>
<comment type="caution">
    <text evidence="1">The sequence shown here is derived from an EMBL/GenBank/DDBJ whole genome shotgun (WGS) entry which is preliminary data.</text>
</comment>
<proteinExistence type="predicted"/>
<protein>
    <submittedName>
        <fullName evidence="1">4045_t:CDS:1</fullName>
    </submittedName>
</protein>
<name>A0A9N9II19_9GLOM</name>
<reference evidence="1" key="1">
    <citation type="submission" date="2021-06" db="EMBL/GenBank/DDBJ databases">
        <authorList>
            <person name="Kallberg Y."/>
            <person name="Tangrot J."/>
            <person name="Rosling A."/>
        </authorList>
    </citation>
    <scope>NUCLEOTIDE SEQUENCE</scope>
    <source>
        <strain evidence="1">FL966</strain>
    </source>
</reference>
<dbReference type="OrthoDB" id="2445199at2759"/>
<dbReference type="EMBL" id="CAJVQA010015567">
    <property type="protein sequence ID" value="CAG8737970.1"/>
    <property type="molecule type" value="Genomic_DNA"/>
</dbReference>
<keyword evidence="2" id="KW-1185">Reference proteome</keyword>
<evidence type="ECO:0000313" key="2">
    <source>
        <dbReference type="Proteomes" id="UP000789759"/>
    </source>
</evidence>
<dbReference type="Proteomes" id="UP000789759">
    <property type="component" value="Unassembled WGS sequence"/>
</dbReference>
<evidence type="ECO:0000313" key="1">
    <source>
        <dbReference type="EMBL" id="CAG8737970.1"/>
    </source>
</evidence>
<dbReference type="AlphaFoldDB" id="A0A9N9II19"/>
<sequence length="133" mass="15020">MSSVNLLIMNVNKDKQTQNIEDKLVKDYLFLFNSDYAIVQKSAQANFEANFGYMSVNILKFLCQKLGISKTGSKQELVVQLVVKNKKRKISSEFYSRNEKISINSSTTAAVLDNSSVNFELDIVSLVVLLIEE</sequence>
<gene>
    <name evidence="1" type="ORF">CPELLU_LOCUS13919</name>
</gene>